<dbReference type="InterPro" id="IPR027267">
    <property type="entry name" value="AH/BAR_dom_sf"/>
</dbReference>
<dbReference type="CDD" id="cd07606">
    <property type="entry name" value="BAR_SFC_plant"/>
    <property type="match status" value="1"/>
</dbReference>
<dbReference type="SMART" id="SM00721">
    <property type="entry name" value="BAR"/>
    <property type="match status" value="1"/>
</dbReference>
<dbReference type="Pfam" id="PF01412">
    <property type="entry name" value="ArfGap"/>
    <property type="match status" value="1"/>
</dbReference>
<evidence type="ECO:0000256" key="1">
    <source>
        <dbReference type="ARBA" id="ARBA00022723"/>
    </source>
</evidence>
<dbReference type="CDD" id="cd13250">
    <property type="entry name" value="PH_ACAP"/>
    <property type="match status" value="1"/>
</dbReference>
<dbReference type="InterPro" id="IPR037278">
    <property type="entry name" value="ARFGAP/RecO"/>
</dbReference>
<evidence type="ECO:0000256" key="2">
    <source>
        <dbReference type="ARBA" id="ARBA00022771"/>
    </source>
</evidence>
<dbReference type="InterPro" id="IPR038508">
    <property type="entry name" value="ArfGAP_dom_sf"/>
</dbReference>
<dbReference type="InterPro" id="IPR001164">
    <property type="entry name" value="ArfGAP_dom"/>
</dbReference>
<dbReference type="InterPro" id="IPR004148">
    <property type="entry name" value="BAR_dom"/>
</dbReference>
<organism evidence="8 9">
    <name type="scientific">Anisodus tanguticus</name>
    <dbReference type="NCBI Taxonomy" id="243964"/>
    <lineage>
        <taxon>Eukaryota</taxon>
        <taxon>Viridiplantae</taxon>
        <taxon>Streptophyta</taxon>
        <taxon>Embryophyta</taxon>
        <taxon>Tracheophyta</taxon>
        <taxon>Spermatophyta</taxon>
        <taxon>Magnoliopsida</taxon>
        <taxon>eudicotyledons</taxon>
        <taxon>Gunneridae</taxon>
        <taxon>Pentapetalae</taxon>
        <taxon>asterids</taxon>
        <taxon>lamiids</taxon>
        <taxon>Solanales</taxon>
        <taxon>Solanaceae</taxon>
        <taxon>Solanoideae</taxon>
        <taxon>Hyoscyameae</taxon>
        <taxon>Anisodus</taxon>
    </lineage>
</organism>
<dbReference type="PROSITE" id="PS50088">
    <property type="entry name" value="ANK_REPEAT"/>
    <property type="match status" value="2"/>
</dbReference>
<reference evidence="8" key="1">
    <citation type="submission" date="2023-12" db="EMBL/GenBank/DDBJ databases">
        <title>Genome assembly of Anisodus tanguticus.</title>
        <authorList>
            <person name="Wang Y.-J."/>
        </authorList>
    </citation>
    <scope>NUCLEOTIDE SEQUENCE</scope>
    <source>
        <strain evidence="8">KB-2021</strain>
        <tissue evidence="8">Leaf</tissue>
    </source>
</reference>
<dbReference type="InterPro" id="IPR001849">
    <property type="entry name" value="PH_domain"/>
</dbReference>
<dbReference type="PRINTS" id="PR00405">
    <property type="entry name" value="REVINTRACTNG"/>
</dbReference>
<feature type="domain" description="PH" evidence="6">
    <location>
        <begin position="334"/>
        <end position="464"/>
    </location>
</feature>
<dbReference type="GO" id="GO:0005096">
    <property type="term" value="F:GTPase activator activity"/>
    <property type="evidence" value="ECO:0007669"/>
    <property type="project" value="InterPro"/>
</dbReference>
<dbReference type="CDD" id="cd08204">
    <property type="entry name" value="ArfGap"/>
    <property type="match status" value="1"/>
</dbReference>
<dbReference type="Gene3D" id="1.10.220.150">
    <property type="entry name" value="Arf GTPase activating protein"/>
    <property type="match status" value="1"/>
</dbReference>
<accession>A0AAE1VIC8</accession>
<dbReference type="InterPro" id="IPR011993">
    <property type="entry name" value="PH-like_dom_sf"/>
</dbReference>
<dbReference type="PANTHER" id="PTHR23180:SF244">
    <property type="entry name" value="ADP-RIBOSYLATION FACTOR GTPASE-ACTIVATING PROTEIN AGD2"/>
    <property type="match status" value="1"/>
</dbReference>
<dbReference type="InterPro" id="IPR045258">
    <property type="entry name" value="ACAP1/2/3-like"/>
</dbReference>
<proteinExistence type="predicted"/>
<feature type="repeat" description="ANK" evidence="4">
    <location>
        <begin position="759"/>
        <end position="791"/>
    </location>
</feature>
<dbReference type="Proteomes" id="UP001291623">
    <property type="component" value="Unassembled WGS sequence"/>
</dbReference>
<dbReference type="SMART" id="SM00248">
    <property type="entry name" value="ANK"/>
    <property type="match status" value="2"/>
</dbReference>
<protein>
    <recommendedName>
        <fullName evidence="10">ADP-ribosylation factor GTPase-activating protein AGD4-like</fullName>
    </recommendedName>
</protein>
<evidence type="ECO:0000259" key="7">
    <source>
        <dbReference type="PROSITE" id="PS50115"/>
    </source>
</evidence>
<keyword evidence="1" id="KW-0479">Metal-binding</keyword>
<dbReference type="PANTHER" id="PTHR23180">
    <property type="entry name" value="CENTAURIN/ARF"/>
    <property type="match status" value="1"/>
</dbReference>
<dbReference type="GO" id="GO:0005737">
    <property type="term" value="C:cytoplasm"/>
    <property type="evidence" value="ECO:0007669"/>
    <property type="project" value="InterPro"/>
</dbReference>
<keyword evidence="4" id="KW-0040">ANK repeat</keyword>
<evidence type="ECO:0000313" key="8">
    <source>
        <dbReference type="EMBL" id="KAK4371213.1"/>
    </source>
</evidence>
<dbReference type="PROSITE" id="PS50003">
    <property type="entry name" value="PH_DOMAIN"/>
    <property type="match status" value="1"/>
</dbReference>
<keyword evidence="9" id="KW-1185">Reference proteome</keyword>
<dbReference type="AlphaFoldDB" id="A0AAE1VIC8"/>
<keyword evidence="2 5" id="KW-0863">Zinc-finger</keyword>
<dbReference type="SUPFAM" id="SSF48403">
    <property type="entry name" value="Ankyrin repeat"/>
    <property type="match status" value="1"/>
</dbReference>
<keyword evidence="3" id="KW-0862">Zinc</keyword>
<name>A0AAE1VIC8_9SOLA</name>
<evidence type="ECO:0000256" key="4">
    <source>
        <dbReference type="PROSITE-ProRule" id="PRU00023"/>
    </source>
</evidence>
<dbReference type="SUPFAM" id="SSF50729">
    <property type="entry name" value="PH domain-like"/>
    <property type="match status" value="1"/>
</dbReference>
<gene>
    <name evidence="8" type="ORF">RND71_010688</name>
</gene>
<dbReference type="PROSITE" id="PS50297">
    <property type="entry name" value="ANK_REP_REGION"/>
    <property type="match status" value="2"/>
</dbReference>
<evidence type="ECO:0000313" key="9">
    <source>
        <dbReference type="Proteomes" id="UP001291623"/>
    </source>
</evidence>
<evidence type="ECO:0000256" key="5">
    <source>
        <dbReference type="PROSITE-ProRule" id="PRU00288"/>
    </source>
</evidence>
<dbReference type="SMART" id="SM00233">
    <property type="entry name" value="PH"/>
    <property type="match status" value="1"/>
</dbReference>
<dbReference type="InterPro" id="IPR036770">
    <property type="entry name" value="Ankyrin_rpt-contain_sf"/>
</dbReference>
<dbReference type="GO" id="GO:0008270">
    <property type="term" value="F:zinc ion binding"/>
    <property type="evidence" value="ECO:0007669"/>
    <property type="project" value="UniProtKB-KW"/>
</dbReference>
<comment type="caution">
    <text evidence="8">The sequence shown here is derived from an EMBL/GenBank/DDBJ whole genome shotgun (WGS) entry which is preliminary data.</text>
</comment>
<evidence type="ECO:0008006" key="10">
    <source>
        <dbReference type="Google" id="ProtNLM"/>
    </source>
</evidence>
<dbReference type="SUPFAM" id="SSF103657">
    <property type="entry name" value="BAR/IMD domain-like"/>
    <property type="match status" value="1"/>
</dbReference>
<dbReference type="Gene3D" id="2.30.29.30">
    <property type="entry name" value="Pleckstrin-homology domain (PH domain)/Phosphotyrosine-binding domain (PTB)"/>
    <property type="match status" value="1"/>
</dbReference>
<dbReference type="SMART" id="SM00105">
    <property type="entry name" value="ArfGap"/>
    <property type="match status" value="1"/>
</dbReference>
<dbReference type="PROSITE" id="PS50115">
    <property type="entry name" value="ARFGAP"/>
    <property type="match status" value="1"/>
</dbReference>
<sequence>MKSDPNLLHLGKYTIIKQIDSFLFFILNKKFGEKKRKRNMSMAAFIKLEDSPMFQKQVWSLEQTTDDLRDRCQRLYKGCKKYMEVLGDSHNGDIMFAESLESFGGGLDDPLTVSLGGPIITKFISTLHELATYKELIRSQVEHVLVDRVSQFLSVDLRDVKESRRRFDKASSTYDQARERFTSLKKNARDEVVTELEEDLHNSKSTFERSRFNLVNAITNVEAKKKYEFLESFSAIMDAHLRYFKLGYDLLSQMEPLIHQVLTYAQQSKEQASIEQDKLAKRIQEFRTQAELDHLRGSSNHGTSTSSIASNGVGMNSDKNIEAIMQSSAEGGVQTIKQGYLLKRSSSLREDWKRRFFVLDSLGNLYYYRLKGEKGSPSSHPPGVDNNSSVFVRFQKRYRSSSGGEENLGCRTVDLHTSTIKLDAEDTDLRLCFRIISPLKSYTLQAESEAEQADWMNKITGVIASLLNSHLQKFDPSNNDIDSSNKTYAAALNVQGAVNDENALATVRVNQADSVSKILRGVPGNDKCADCGALEPDWASLNLGILICIECSGIHRNLGVHISKVRSITLDVRVWEPTILDLFRTLGNSYCSSVWEELLLLPSDGLTNVDAIQSSSKPSPKDAFHAKEKYILAKYVEKQVVNKESFAPYNNRATLIWEAVRSNNVKDVYRIIVVSDVNIINTTYDEVEGATMYHEIHENDSKLGFQDSEKKHQSPAACREIKPCLQGCSLLHLACNGETPVMLELLLQFGADINRRDFHGRTPLQHCIGMGKHHLAKFLLRRGARASIKDYGGLSTLERAMEMGAIKDEELFVLLTKSE</sequence>
<dbReference type="Pfam" id="PF16746">
    <property type="entry name" value="BAR_3"/>
    <property type="match status" value="1"/>
</dbReference>
<dbReference type="Pfam" id="PF12796">
    <property type="entry name" value="Ank_2"/>
    <property type="match status" value="1"/>
</dbReference>
<dbReference type="Pfam" id="PF00169">
    <property type="entry name" value="PH"/>
    <property type="match status" value="1"/>
</dbReference>
<evidence type="ECO:0000256" key="3">
    <source>
        <dbReference type="ARBA" id="ARBA00022833"/>
    </source>
</evidence>
<dbReference type="InterPro" id="IPR035670">
    <property type="entry name" value="AGD1/2/3/4_BAR_plant"/>
</dbReference>
<dbReference type="SUPFAM" id="SSF57863">
    <property type="entry name" value="ArfGap/RecO-like zinc finger"/>
    <property type="match status" value="1"/>
</dbReference>
<evidence type="ECO:0000259" key="6">
    <source>
        <dbReference type="PROSITE" id="PS50003"/>
    </source>
</evidence>
<dbReference type="EMBL" id="JAVYJV010000005">
    <property type="protein sequence ID" value="KAK4371213.1"/>
    <property type="molecule type" value="Genomic_DNA"/>
</dbReference>
<dbReference type="InterPro" id="IPR002110">
    <property type="entry name" value="Ankyrin_rpt"/>
</dbReference>
<feature type="repeat" description="ANK" evidence="4">
    <location>
        <begin position="726"/>
        <end position="758"/>
    </location>
</feature>
<feature type="domain" description="Arf-GAP" evidence="7">
    <location>
        <begin position="513"/>
        <end position="648"/>
    </location>
</feature>
<dbReference type="Gene3D" id="1.20.1270.60">
    <property type="entry name" value="Arfaptin homology (AH) domain/BAR domain"/>
    <property type="match status" value="1"/>
</dbReference>
<dbReference type="Gene3D" id="1.25.40.20">
    <property type="entry name" value="Ankyrin repeat-containing domain"/>
    <property type="match status" value="1"/>
</dbReference>